<dbReference type="AlphaFoldDB" id="H0FZ08"/>
<name>H0FZ08_RHIML</name>
<dbReference type="Pfam" id="PF18763">
    <property type="entry name" value="ddrB-ParB"/>
    <property type="match status" value="1"/>
</dbReference>
<dbReference type="PATRIC" id="fig|1107881.3.peg.2475"/>
<dbReference type="InterPro" id="IPR041398">
    <property type="entry name" value="DdrB_dom"/>
</dbReference>
<sequence length="768" mass="82365">MPMLVDDQQMRSALQLAARSPFEGVDPGFVERLQSDWTAMREFSNSNAGHRNALATQNDFQVRFFKESGQRLPGWVDSMNANAMEMAQKQFDAWKEQHPDSDLAFPTPEQLAQQSDERGRSARAGSEALARRSTSLSSAVGGFLGAAAGAMTDPVNLLASGFGASASAGILRTALTEAGINMASEALVQGATFDRKSRIDPTFALDDALMEVGAAGVGGAVLGGGIKGLANLWHRAKTGEWPRHVRDTASVLTREAAVPENRFAKSVQGESAHRAALAKAIDDLTASRPVELPPEAFAQANARPGRVYDADGNSIGVRYEVVDANSLVTSHGDDLTPNPAFPPELQPRDRSRALSQDQIAGIAANLQPERLGFSPQAESGAPIVGPDGIVESGNGRVLALRRAYNQGGVSADNYRNFLRSQNFDVEGMSNPVLIARRVTDLEDTARVGFVTAANRSTAMRLGATEQALSDARLIDTALLDSLDGPDIRAAGNQTFARGFMSKLPRSEQGSLVDKDGFLSQDGERRITAALMGRAYGEPVLLGRALEDTDNNVKSIAGALADSSAPWSKMRDAVSRGEIPAGMDITDDLMNAVRLVMKARDEGRTVKDLVNQAEMFGGPDELSKIIARAMFSDMDLRRPVGRARLSEFLRDYADEAMKNDAGPRLFGEALGAGDILKSSLERVGRNDLMRVAEERLTPEAVEKLADDPLTAEAAIMDAQRLRAERSGIMVDLGDGLGERSLDDILDEADDELAAAKEIEACTIGRDQTQ</sequence>
<feature type="domain" description="DdrB-like" evidence="2">
    <location>
        <begin position="311"/>
        <end position="437"/>
    </location>
</feature>
<evidence type="ECO:0000313" key="4">
    <source>
        <dbReference type="Proteomes" id="UP000004038"/>
    </source>
</evidence>
<feature type="region of interest" description="Disordered" evidence="1">
    <location>
        <begin position="330"/>
        <end position="350"/>
    </location>
</feature>
<accession>H0FZ08</accession>
<gene>
    <name evidence="3" type="ORF">SM0020_12210</name>
</gene>
<reference evidence="3 4" key="1">
    <citation type="journal article" date="2012" name="J. Bacteriol.">
        <title>Draft Genome Sequence of Sinorhizobium meliloti CCNWSX0020, a Nitrogen-Fixing Symbiont with Copper Tolerance Capability Isolated from Lead-Zinc Mine Tailings.</title>
        <authorList>
            <person name="Li Z."/>
            <person name="Ma Z."/>
            <person name="Hao X."/>
            <person name="Wei G."/>
        </authorList>
    </citation>
    <scope>NUCLEOTIDE SEQUENCE [LARGE SCALE GENOMIC DNA]</scope>
    <source>
        <strain evidence="3 4">CCNWSX0020</strain>
    </source>
</reference>
<organism evidence="3 4">
    <name type="scientific">Sinorhizobium meliloti CCNWSX0020</name>
    <dbReference type="NCBI Taxonomy" id="1107881"/>
    <lineage>
        <taxon>Bacteria</taxon>
        <taxon>Pseudomonadati</taxon>
        <taxon>Pseudomonadota</taxon>
        <taxon>Alphaproteobacteria</taxon>
        <taxon>Hyphomicrobiales</taxon>
        <taxon>Rhizobiaceae</taxon>
        <taxon>Sinorhizobium/Ensifer group</taxon>
        <taxon>Sinorhizobium</taxon>
    </lineage>
</organism>
<dbReference type="RefSeq" id="WP_004435096.1">
    <property type="nucleotide sequence ID" value="NZ_AGVV01000019.1"/>
</dbReference>
<dbReference type="EMBL" id="AGVV01000019">
    <property type="protein sequence ID" value="EHK77688.1"/>
    <property type="molecule type" value="Genomic_DNA"/>
</dbReference>
<feature type="region of interest" description="Disordered" evidence="1">
    <location>
        <begin position="95"/>
        <end position="128"/>
    </location>
</feature>
<evidence type="ECO:0000313" key="3">
    <source>
        <dbReference type="EMBL" id="EHK77688.1"/>
    </source>
</evidence>
<evidence type="ECO:0000256" key="1">
    <source>
        <dbReference type="SAM" id="MobiDB-lite"/>
    </source>
</evidence>
<proteinExistence type="predicted"/>
<protein>
    <recommendedName>
        <fullName evidence="2">DdrB-like domain-containing protein</fullName>
    </recommendedName>
</protein>
<evidence type="ECO:0000259" key="2">
    <source>
        <dbReference type="Pfam" id="PF18763"/>
    </source>
</evidence>
<dbReference type="Proteomes" id="UP000004038">
    <property type="component" value="Unassembled WGS sequence"/>
</dbReference>